<name>A0A929BAA5_9PSEU</name>
<evidence type="ECO:0000313" key="4">
    <source>
        <dbReference type="Proteomes" id="UP000598360"/>
    </source>
</evidence>
<feature type="transmembrane region" description="Helical" evidence="2">
    <location>
        <begin position="72"/>
        <end position="92"/>
    </location>
</feature>
<keyword evidence="2" id="KW-0812">Transmembrane</keyword>
<evidence type="ECO:0000313" key="3">
    <source>
        <dbReference type="EMBL" id="MBE9375075.1"/>
    </source>
</evidence>
<sequence length="276" mass="28615">MLRDLPDQDGGSAPPGISGTSAGDPGRAQRPTATRDAAHAHPSGALSASVAHRLLAGTRATAEERFPRRHRVLFAGTAAVFALVSCMALGSVTGGGPDPAPRVTAAPISGSAALLPDVVAEREWPFTGDRPPGPVRAAEPGSASPGLSAARIMPFEGPPPEPPDAVNPAAGSDASAVRVAEEFCRRLAESPHTAPELLTPGLRGGDAGALVRAWSAVDEVRHRVRGEPEHRATVRLEAVYPDGRRVALHQLLTVEPGSHPRIREAVLLNGRHTPLP</sequence>
<keyword evidence="2" id="KW-1133">Transmembrane helix</keyword>
<dbReference type="Proteomes" id="UP000598360">
    <property type="component" value="Unassembled WGS sequence"/>
</dbReference>
<keyword evidence="4" id="KW-1185">Reference proteome</keyword>
<feature type="region of interest" description="Disordered" evidence="1">
    <location>
        <begin position="1"/>
        <end position="46"/>
    </location>
</feature>
<proteinExistence type="predicted"/>
<dbReference type="RefSeq" id="WP_193928509.1">
    <property type="nucleotide sequence ID" value="NZ_JADEYC010000018.1"/>
</dbReference>
<evidence type="ECO:0000256" key="1">
    <source>
        <dbReference type="SAM" id="MobiDB-lite"/>
    </source>
</evidence>
<reference evidence="3" key="1">
    <citation type="submission" date="2020-10" db="EMBL/GenBank/DDBJ databases">
        <title>Diversity and distribution of actinomycetes associated with coral in the coast of Hainan.</title>
        <authorList>
            <person name="Li F."/>
        </authorList>
    </citation>
    <scope>NUCLEOTIDE SEQUENCE</scope>
    <source>
        <strain evidence="3">HNM0983</strain>
    </source>
</reference>
<keyword evidence="2" id="KW-0472">Membrane</keyword>
<dbReference type="EMBL" id="JADEYC010000018">
    <property type="protein sequence ID" value="MBE9375075.1"/>
    <property type="molecule type" value="Genomic_DNA"/>
</dbReference>
<comment type="caution">
    <text evidence="3">The sequence shown here is derived from an EMBL/GenBank/DDBJ whole genome shotgun (WGS) entry which is preliminary data.</text>
</comment>
<accession>A0A929BAA5</accession>
<evidence type="ECO:0000256" key="2">
    <source>
        <dbReference type="SAM" id="Phobius"/>
    </source>
</evidence>
<dbReference type="AlphaFoldDB" id="A0A929BAA5"/>
<protein>
    <submittedName>
        <fullName evidence="3">Uncharacterized protein</fullName>
    </submittedName>
</protein>
<organism evidence="3 4">
    <name type="scientific">Saccharopolyspora montiporae</name>
    <dbReference type="NCBI Taxonomy" id="2781240"/>
    <lineage>
        <taxon>Bacteria</taxon>
        <taxon>Bacillati</taxon>
        <taxon>Actinomycetota</taxon>
        <taxon>Actinomycetes</taxon>
        <taxon>Pseudonocardiales</taxon>
        <taxon>Pseudonocardiaceae</taxon>
        <taxon>Saccharopolyspora</taxon>
    </lineage>
</organism>
<gene>
    <name evidence="3" type="ORF">IQ251_11545</name>
</gene>